<dbReference type="Proteomes" id="UP001417504">
    <property type="component" value="Unassembled WGS sequence"/>
</dbReference>
<organism evidence="2 3">
    <name type="scientific">Stephania japonica</name>
    <dbReference type="NCBI Taxonomy" id="461633"/>
    <lineage>
        <taxon>Eukaryota</taxon>
        <taxon>Viridiplantae</taxon>
        <taxon>Streptophyta</taxon>
        <taxon>Embryophyta</taxon>
        <taxon>Tracheophyta</taxon>
        <taxon>Spermatophyta</taxon>
        <taxon>Magnoliopsida</taxon>
        <taxon>Ranunculales</taxon>
        <taxon>Menispermaceae</taxon>
        <taxon>Menispermoideae</taxon>
        <taxon>Cissampelideae</taxon>
        <taxon>Stephania</taxon>
    </lineage>
</organism>
<dbReference type="EMBL" id="JBBNAE010000010">
    <property type="protein sequence ID" value="KAK9091339.1"/>
    <property type="molecule type" value="Genomic_DNA"/>
</dbReference>
<protein>
    <submittedName>
        <fullName evidence="2">Uncharacterized protein</fullName>
    </submittedName>
</protein>
<comment type="caution">
    <text evidence="2">The sequence shown here is derived from an EMBL/GenBank/DDBJ whole genome shotgun (WGS) entry which is preliminary data.</text>
</comment>
<evidence type="ECO:0000256" key="1">
    <source>
        <dbReference type="SAM" id="MobiDB-lite"/>
    </source>
</evidence>
<keyword evidence="3" id="KW-1185">Reference proteome</keyword>
<feature type="region of interest" description="Disordered" evidence="1">
    <location>
        <begin position="188"/>
        <end position="210"/>
    </location>
</feature>
<dbReference type="PANTHER" id="PTHR33130:SF90">
    <property type="entry name" value="DUF1639 DOMAIN-CONTAINING PROTEIN"/>
    <property type="match status" value="1"/>
</dbReference>
<evidence type="ECO:0000313" key="2">
    <source>
        <dbReference type="EMBL" id="KAK9091339.1"/>
    </source>
</evidence>
<dbReference type="Pfam" id="PF07797">
    <property type="entry name" value="DUF1639"/>
    <property type="match status" value="1"/>
</dbReference>
<dbReference type="InterPro" id="IPR012438">
    <property type="entry name" value="DUF1639"/>
</dbReference>
<dbReference type="PANTHER" id="PTHR33130">
    <property type="entry name" value="PUTATIVE (DUF1639)-RELATED"/>
    <property type="match status" value="1"/>
</dbReference>
<sequence>MVVFEEGSVRSMEMEMGVERRRARRHNFTLPPSLRWGKQRFLRCVKVDSKGEITGSFERRWSLESDALDGSLESRRRRSGSPNWGPFLAVEEIGRRRRRRGWWWRGKEIEEFEEMRERVMAQMRGEAEKMKVPMAVAAEEGEGDDDDDDESGARPWNLRTRRAALRAPNEKSFNLDEGKHRVSLQKALRSRGGVESSSIKQRKKFSKDLSREEIEEDFALMNGTRPSRRPKKRAKIVQNYVDALFPGFWLSEVTVDTYKIPDEPEKKKSKNS</sequence>
<gene>
    <name evidence="2" type="ORF">Sjap_024516</name>
</gene>
<dbReference type="AlphaFoldDB" id="A0AAP0EDQ4"/>
<evidence type="ECO:0000313" key="3">
    <source>
        <dbReference type="Proteomes" id="UP001417504"/>
    </source>
</evidence>
<proteinExistence type="predicted"/>
<name>A0AAP0EDQ4_9MAGN</name>
<accession>A0AAP0EDQ4</accession>
<reference evidence="2 3" key="1">
    <citation type="submission" date="2024-01" db="EMBL/GenBank/DDBJ databases">
        <title>Genome assemblies of Stephania.</title>
        <authorList>
            <person name="Yang L."/>
        </authorList>
    </citation>
    <scope>NUCLEOTIDE SEQUENCE [LARGE SCALE GENOMIC DNA]</scope>
    <source>
        <strain evidence="2">QJT</strain>
        <tissue evidence="2">Leaf</tissue>
    </source>
</reference>